<dbReference type="Gene3D" id="3.40.50.2300">
    <property type="match status" value="2"/>
</dbReference>
<dbReference type="EMBL" id="JAUOQI010000003">
    <property type="protein sequence ID" value="MDO6576870.1"/>
    <property type="molecule type" value="Genomic_DNA"/>
</dbReference>
<dbReference type="AlphaFoldDB" id="A0AAW7Z1E6"/>
<feature type="signal peptide" evidence="1">
    <location>
        <begin position="1"/>
        <end position="19"/>
    </location>
</feature>
<accession>A0AAW7Z1E6</accession>
<evidence type="ECO:0000313" key="2">
    <source>
        <dbReference type="EMBL" id="MDO6576870.1"/>
    </source>
</evidence>
<dbReference type="PANTHER" id="PTHR35271:SF1">
    <property type="entry name" value="ABC TRANSPORTER, SUBSTRATE-BINDING LIPOPROTEIN"/>
    <property type="match status" value="1"/>
</dbReference>
<keyword evidence="1" id="KW-0732">Signal</keyword>
<sequence length="340" mass="36981">MKKMSLLVTSILLCFMFHAQVEAQPLRVAIIETSPLPIVTNTRDAFIDELTLIMPEHEIDIEIYNAQGLEEQARTIVQTITENGAPDLLVPIATLATRAVYNFSAASEIPTLFMTVADPVKEGIVTAFGERSVSNITGESHVLDAKVKLDMLDGLLKASALEEPITIGLVHSDYPSSKSSVESLLALESQYDNVKFVAVRTAYVEGTSGLDAMRDGVVEALKEKVETSGVDTYWLSTGPLLQANDLINVIYKETKLLPVFAESIESVQQGALLGVVADEKSIGKSGALRAKRILSGEKANSMPVTRMDKYTIGVNVSTAIKMHIPIPSSYLKLSKNHVYQ</sequence>
<dbReference type="Proteomes" id="UP001170717">
    <property type="component" value="Unassembled WGS sequence"/>
</dbReference>
<name>A0AAW7Z1E6_9ALTE</name>
<protein>
    <submittedName>
        <fullName evidence="2">ABC transporter substrate binding protein</fullName>
    </submittedName>
</protein>
<dbReference type="GeneID" id="83259978"/>
<comment type="caution">
    <text evidence="2">The sequence shown here is derived from an EMBL/GenBank/DDBJ whole genome shotgun (WGS) entry which is preliminary data.</text>
</comment>
<dbReference type="PANTHER" id="PTHR35271">
    <property type="entry name" value="ABC TRANSPORTER, SUBSTRATE-BINDING LIPOPROTEIN-RELATED"/>
    <property type="match status" value="1"/>
</dbReference>
<dbReference type="RefSeq" id="WP_061998051.1">
    <property type="nucleotide sequence ID" value="NZ_CAXIBE010000011.1"/>
</dbReference>
<evidence type="ECO:0000256" key="1">
    <source>
        <dbReference type="SAM" id="SignalP"/>
    </source>
</evidence>
<organism evidence="2 3">
    <name type="scientific">Alteromonas stellipolaris</name>
    <dbReference type="NCBI Taxonomy" id="233316"/>
    <lineage>
        <taxon>Bacteria</taxon>
        <taxon>Pseudomonadati</taxon>
        <taxon>Pseudomonadota</taxon>
        <taxon>Gammaproteobacteria</taxon>
        <taxon>Alteromonadales</taxon>
        <taxon>Alteromonadaceae</taxon>
        <taxon>Alteromonas/Salinimonas group</taxon>
        <taxon>Alteromonas</taxon>
    </lineage>
</organism>
<evidence type="ECO:0000313" key="3">
    <source>
        <dbReference type="Proteomes" id="UP001170717"/>
    </source>
</evidence>
<gene>
    <name evidence="2" type="ORF">Q4527_05670</name>
</gene>
<proteinExistence type="predicted"/>
<feature type="chain" id="PRO_5043779122" evidence="1">
    <location>
        <begin position="20"/>
        <end position="340"/>
    </location>
</feature>
<dbReference type="Pfam" id="PF04392">
    <property type="entry name" value="ABC_sub_bind"/>
    <property type="match status" value="1"/>
</dbReference>
<reference evidence="2" key="1">
    <citation type="submission" date="2023-07" db="EMBL/GenBank/DDBJ databases">
        <title>Genome content predicts the carbon catabolic preferences of heterotrophic bacteria.</title>
        <authorList>
            <person name="Gralka M."/>
        </authorList>
    </citation>
    <scope>NUCLEOTIDE SEQUENCE</scope>
    <source>
        <strain evidence="2">F2M12</strain>
    </source>
</reference>
<dbReference type="InterPro" id="IPR007487">
    <property type="entry name" value="ABC_transpt-TYRBP-like"/>
</dbReference>